<dbReference type="InterPro" id="IPR007695">
    <property type="entry name" value="DNA_mismatch_repair_MutS-lik_N"/>
</dbReference>
<dbReference type="InterPro" id="IPR036678">
    <property type="entry name" value="MutS_con_dom_sf"/>
</dbReference>
<dbReference type="OrthoDB" id="10252754at2759"/>
<dbReference type="Gene3D" id="1.10.1420.10">
    <property type="match status" value="2"/>
</dbReference>
<keyword evidence="4" id="KW-0067">ATP-binding</keyword>
<dbReference type="InterPro" id="IPR027417">
    <property type="entry name" value="P-loop_NTPase"/>
</dbReference>
<dbReference type="SUPFAM" id="SSF53150">
    <property type="entry name" value="DNA repair protein MutS, domain II"/>
    <property type="match status" value="1"/>
</dbReference>
<gene>
    <name evidence="9" type="ORF">LCOR_01075.1</name>
</gene>
<dbReference type="InterPro" id="IPR036187">
    <property type="entry name" value="DNA_mismatch_repair_MutS_sf"/>
</dbReference>
<accession>A0A068RGM3</accession>
<dbReference type="InterPro" id="IPR007861">
    <property type="entry name" value="DNA_mismatch_repair_MutS_clamp"/>
</dbReference>
<dbReference type="SMART" id="SM00533">
    <property type="entry name" value="MUTSd"/>
    <property type="match status" value="1"/>
</dbReference>
<dbReference type="PANTHER" id="PTHR11361">
    <property type="entry name" value="DNA MISMATCH REPAIR PROTEIN MUTS FAMILY MEMBER"/>
    <property type="match status" value="1"/>
</dbReference>
<dbReference type="GO" id="GO:0140664">
    <property type="term" value="F:ATP-dependent DNA damage sensor activity"/>
    <property type="evidence" value="ECO:0007669"/>
    <property type="project" value="InterPro"/>
</dbReference>
<dbReference type="InterPro" id="IPR000432">
    <property type="entry name" value="DNA_mismatch_repair_MutS_C"/>
</dbReference>
<keyword evidence="2 6" id="KW-0547">Nucleotide-binding</keyword>
<feature type="compositionally biased region" description="Basic and acidic residues" evidence="7">
    <location>
        <begin position="139"/>
        <end position="153"/>
    </location>
</feature>
<organism evidence="9 10">
    <name type="scientific">Lichtheimia corymbifera JMRC:FSU:9682</name>
    <dbReference type="NCBI Taxonomy" id="1263082"/>
    <lineage>
        <taxon>Eukaryota</taxon>
        <taxon>Fungi</taxon>
        <taxon>Fungi incertae sedis</taxon>
        <taxon>Mucoromycota</taxon>
        <taxon>Mucoromycotina</taxon>
        <taxon>Mucoromycetes</taxon>
        <taxon>Mucorales</taxon>
        <taxon>Lichtheimiaceae</taxon>
        <taxon>Lichtheimia</taxon>
    </lineage>
</organism>
<evidence type="ECO:0000313" key="9">
    <source>
        <dbReference type="EMBL" id="CDH49328.1"/>
    </source>
</evidence>
<comment type="similarity">
    <text evidence="1 6">Belongs to the DNA mismatch repair MutS family.</text>
</comment>
<evidence type="ECO:0000256" key="4">
    <source>
        <dbReference type="ARBA" id="ARBA00022840"/>
    </source>
</evidence>
<dbReference type="AlphaFoldDB" id="A0A068RGM3"/>
<dbReference type="Pfam" id="PF05188">
    <property type="entry name" value="MutS_II"/>
    <property type="match status" value="1"/>
</dbReference>
<dbReference type="SMART" id="SM00534">
    <property type="entry name" value="MUTSac"/>
    <property type="match status" value="1"/>
</dbReference>
<dbReference type="GO" id="GO:0043111">
    <property type="term" value="P:replication fork arrest"/>
    <property type="evidence" value="ECO:0007669"/>
    <property type="project" value="EnsemblFungi"/>
</dbReference>
<dbReference type="Gene3D" id="3.40.50.300">
    <property type="entry name" value="P-loop containing nucleotide triphosphate hydrolases"/>
    <property type="match status" value="1"/>
</dbReference>
<dbReference type="PANTHER" id="PTHR11361:SF148">
    <property type="entry name" value="DNA MISMATCH REPAIR PROTEIN MSH6"/>
    <property type="match status" value="1"/>
</dbReference>
<feature type="compositionally biased region" description="Acidic residues" evidence="7">
    <location>
        <begin position="84"/>
        <end position="96"/>
    </location>
</feature>
<dbReference type="GO" id="GO:0032137">
    <property type="term" value="F:guanine/thymine mispair binding"/>
    <property type="evidence" value="ECO:0007669"/>
    <property type="project" value="EnsemblFungi"/>
</dbReference>
<keyword evidence="5 6" id="KW-0238">DNA-binding</keyword>
<evidence type="ECO:0000256" key="3">
    <source>
        <dbReference type="ARBA" id="ARBA00022763"/>
    </source>
</evidence>
<dbReference type="InterPro" id="IPR007860">
    <property type="entry name" value="DNA_mmatch_repair_MutS_con_dom"/>
</dbReference>
<name>A0A068RGM3_9FUNG</name>
<comment type="function">
    <text evidence="6">Component of the post-replicative DNA mismatch repair system (MMR).</text>
</comment>
<comment type="caution">
    <text evidence="9">The sequence shown here is derived from an EMBL/GenBank/DDBJ whole genome shotgun (WGS) entry which is preliminary data.</text>
</comment>
<dbReference type="Pfam" id="PF05190">
    <property type="entry name" value="MutS_IV"/>
    <property type="match status" value="1"/>
</dbReference>
<dbReference type="Pfam" id="PF00488">
    <property type="entry name" value="MutS_V"/>
    <property type="match status" value="1"/>
</dbReference>
<feature type="domain" description="DNA mismatch repair proteins mutS family" evidence="8">
    <location>
        <begin position="918"/>
        <end position="934"/>
    </location>
</feature>
<dbReference type="GO" id="GO:0000710">
    <property type="term" value="P:meiotic mismatch repair"/>
    <property type="evidence" value="ECO:0007669"/>
    <property type="project" value="EnsemblFungi"/>
</dbReference>
<evidence type="ECO:0000256" key="1">
    <source>
        <dbReference type="ARBA" id="ARBA00006271"/>
    </source>
</evidence>
<dbReference type="InterPro" id="IPR045076">
    <property type="entry name" value="MutS"/>
</dbReference>
<reference evidence="9" key="1">
    <citation type="submission" date="2013-08" db="EMBL/GenBank/DDBJ databases">
        <title>Gene expansion shapes genome architecture in the human pathogen Lichtheimia corymbifera: an evolutionary genomics analysis in the ancient terrestrial Mucorales (Mucoromycotina).</title>
        <authorList>
            <person name="Schwartze V.U."/>
            <person name="Winter S."/>
            <person name="Shelest E."/>
            <person name="Marcet-Houben M."/>
            <person name="Horn F."/>
            <person name="Wehner S."/>
            <person name="Hoffmann K."/>
            <person name="Riege K."/>
            <person name="Sammeth M."/>
            <person name="Nowrousian M."/>
            <person name="Valiante V."/>
            <person name="Linde J."/>
            <person name="Jacobsen I.D."/>
            <person name="Marz M."/>
            <person name="Brakhage A.A."/>
            <person name="Gabaldon T."/>
            <person name="Bocker S."/>
            <person name="Voigt K."/>
        </authorList>
    </citation>
    <scope>NUCLEOTIDE SEQUENCE [LARGE SCALE GENOMIC DNA]</scope>
    <source>
        <strain evidence="9">FSU 9682</strain>
    </source>
</reference>
<dbReference type="GO" id="GO:0032301">
    <property type="term" value="C:MutSalpha complex"/>
    <property type="evidence" value="ECO:0007669"/>
    <property type="project" value="EnsemblFungi"/>
</dbReference>
<proteinExistence type="inferred from homology"/>
<keyword evidence="3 6" id="KW-0227">DNA damage</keyword>
<dbReference type="InterPro" id="IPR017261">
    <property type="entry name" value="DNA_mismatch_repair_MutS/MSH"/>
</dbReference>
<dbReference type="Pfam" id="PF01624">
    <property type="entry name" value="MutS_I"/>
    <property type="match status" value="1"/>
</dbReference>
<evidence type="ECO:0000259" key="8">
    <source>
        <dbReference type="PROSITE" id="PS00486"/>
    </source>
</evidence>
<dbReference type="CDD" id="cd03286">
    <property type="entry name" value="ABC_MSH6_euk"/>
    <property type="match status" value="1"/>
</dbReference>
<dbReference type="SUPFAM" id="SSF55271">
    <property type="entry name" value="DNA repair protein MutS, domain I"/>
    <property type="match status" value="1"/>
</dbReference>
<evidence type="ECO:0000256" key="7">
    <source>
        <dbReference type="SAM" id="MobiDB-lite"/>
    </source>
</evidence>
<dbReference type="EMBL" id="CBTN010000003">
    <property type="protein sequence ID" value="CDH49328.1"/>
    <property type="molecule type" value="Genomic_DNA"/>
</dbReference>
<dbReference type="Gene3D" id="3.30.420.110">
    <property type="entry name" value="MutS, connector domain"/>
    <property type="match status" value="1"/>
</dbReference>
<dbReference type="PIRSF" id="PIRSF037677">
    <property type="entry name" value="DNA_mis_repair_Msh6"/>
    <property type="match status" value="1"/>
</dbReference>
<evidence type="ECO:0000313" key="10">
    <source>
        <dbReference type="Proteomes" id="UP000027586"/>
    </source>
</evidence>
<dbReference type="FunFam" id="3.40.1170.10:FF:000002">
    <property type="entry name" value="DNA mismatch repair protein"/>
    <property type="match status" value="1"/>
</dbReference>
<dbReference type="GO" id="GO:0005524">
    <property type="term" value="F:ATP binding"/>
    <property type="evidence" value="ECO:0007669"/>
    <property type="project" value="UniProtKB-KW"/>
</dbReference>
<dbReference type="Proteomes" id="UP000027586">
    <property type="component" value="Unassembled WGS sequence"/>
</dbReference>
<evidence type="ECO:0000256" key="5">
    <source>
        <dbReference type="ARBA" id="ARBA00023125"/>
    </source>
</evidence>
<dbReference type="PROSITE" id="PS00486">
    <property type="entry name" value="DNA_MISMATCH_REPAIR_2"/>
    <property type="match status" value="1"/>
</dbReference>
<keyword evidence="6" id="KW-0234">DNA repair</keyword>
<sequence length="1082" mass="123083">MSKQSSLLSFFGSKRQKTAPPTPKPAAATVTTTTTTPTSPSPAISEKRDLDDIAPATEDDHDELDSPITPRVKRPRRRYIPGLSDDDDDDDDDNNRDDDYIPESMDITDVEDSPTPKAPLSVSPLQNRIKDISLGARARTFEPKKPAPKKAAEPFKSAKASEEPDRYPWLVDIRDAEGNRPGDEDYDPRTLYVPSSHWSKFTPFERQFWEVKSKNWDSVVFFKKGKFYELYESDADIGHQLFDLKMTDRVNMRMVGVPESSFDDWAARFVAKGYKIVRVDQLENMIGKQMREKGSTKDKVIRREVTGILTAGTLVDRGLLIGDESVYCMSLKEYEDNNKLEFGVCFLDAATSEFNICQIVDDKSRSKLATLLHQIKPRELITEKGHLSAETTRLIKNTLTNLLWNQVKPGKEFWDAITTEDEIRLGDYFKDGRPSALTSLADKPLAISAFGGMMSHLRMLKLDNELITAKNIHIYDPIRGATSLILDGQTLMNLEIFENDQGSFEGTLHSILARCRSPFGKRLFRQWLCHPLREPRRINERLDAVDDLLQNHHIHEDLNGQLGALPDLERLISSIHSKRIKVDDFLIALKGFEKTQEMMDGLAENRDQFKSPLFKKIINEFPKIQEYIDALRMTFHVDPDVTVDYQKITALIPRDNTNEEWDSLMAKFQAAENDFDKHLRNRRRELSCHKLEYKHMNKDIYLIEAPKKFDPPRQWVKISGTSAVVRYLDHQLKDKIQTYKELRETKSAFIKDFSKVVYEQFDQNYTVWLKAVRCVAEIDALASLAKASAYLGESCRPEILDQEESMVQFEQLRHPCVITGPGQSFIPNDITIGGQESSILVLTGPNMGGKSTLLRQACVAIIMAQLGCYVPATSCRLTPCDQIFTRIGANDNIMAGQSTFMVELQETSKILREATPRSMVILDELGRGTSTFDGYAIAYAVLHHLATHVGCLSLFSTHYHTLCQEFEQHPTIKNMHMDYFIDDQSNRVTFLYKLVAGICAKSFGMNVAHMAGVPQDIINKASEMAEEFERKHRLKDSTYAMDVDGQKKTFSPAVLADMSDIFRGEVEPKVLERMIKSIIRSL</sequence>
<dbReference type="SUPFAM" id="SSF52540">
    <property type="entry name" value="P-loop containing nucleoside triphosphate hydrolases"/>
    <property type="match status" value="1"/>
</dbReference>
<dbReference type="InterPro" id="IPR016151">
    <property type="entry name" value="DNA_mismatch_repair_MutS_N"/>
</dbReference>
<dbReference type="Gene3D" id="3.40.1170.10">
    <property type="entry name" value="DNA repair protein MutS, domain I"/>
    <property type="match status" value="1"/>
</dbReference>
<dbReference type="Pfam" id="PF05192">
    <property type="entry name" value="MutS_III"/>
    <property type="match status" value="1"/>
</dbReference>
<dbReference type="GO" id="GO:0036297">
    <property type="term" value="P:interstrand cross-link repair"/>
    <property type="evidence" value="ECO:0007669"/>
    <property type="project" value="EnsemblFungi"/>
</dbReference>
<dbReference type="SUPFAM" id="SSF48334">
    <property type="entry name" value="DNA repair protein MutS, domain III"/>
    <property type="match status" value="1"/>
</dbReference>
<dbReference type="GO" id="GO:0043570">
    <property type="term" value="P:maintenance of DNA repeat elements"/>
    <property type="evidence" value="ECO:0007669"/>
    <property type="project" value="EnsemblFungi"/>
</dbReference>
<dbReference type="GO" id="GO:0000400">
    <property type="term" value="F:four-way junction DNA binding"/>
    <property type="evidence" value="ECO:0007669"/>
    <property type="project" value="EnsemblFungi"/>
</dbReference>
<feature type="region of interest" description="Disordered" evidence="7">
    <location>
        <begin position="1"/>
        <end position="163"/>
    </location>
</feature>
<dbReference type="STRING" id="1263082.A0A068RGM3"/>
<feature type="compositionally biased region" description="Low complexity" evidence="7">
    <location>
        <begin position="25"/>
        <end position="43"/>
    </location>
</feature>
<dbReference type="GO" id="GO:0016887">
    <property type="term" value="F:ATP hydrolysis activity"/>
    <property type="evidence" value="ECO:0007669"/>
    <property type="project" value="EnsemblFungi"/>
</dbReference>
<dbReference type="VEuPathDB" id="FungiDB:LCOR_01075.1"/>
<protein>
    <submittedName>
        <fullName evidence="9">Dna mismatch repair protein msh6</fullName>
    </submittedName>
</protein>
<evidence type="ECO:0000256" key="2">
    <source>
        <dbReference type="ARBA" id="ARBA00022741"/>
    </source>
</evidence>
<dbReference type="NCBIfam" id="NF003810">
    <property type="entry name" value="PRK05399.1"/>
    <property type="match status" value="1"/>
</dbReference>
<dbReference type="InterPro" id="IPR007696">
    <property type="entry name" value="DNA_mismatch_repair_MutS_core"/>
</dbReference>
<dbReference type="GO" id="GO:0032138">
    <property type="term" value="F:single base insertion or deletion binding"/>
    <property type="evidence" value="ECO:0007669"/>
    <property type="project" value="EnsemblFungi"/>
</dbReference>
<keyword evidence="10" id="KW-1185">Reference proteome</keyword>
<evidence type="ECO:0000256" key="6">
    <source>
        <dbReference type="RuleBase" id="RU003756"/>
    </source>
</evidence>